<accession>A0A392UUL6</accession>
<evidence type="ECO:0000313" key="2">
    <source>
        <dbReference type="Proteomes" id="UP000265520"/>
    </source>
</evidence>
<gene>
    <name evidence="1" type="ORF">A2U01_0100083</name>
</gene>
<dbReference type="Proteomes" id="UP000265520">
    <property type="component" value="Unassembled WGS sequence"/>
</dbReference>
<sequence>RDTIILDIFLKGRDTALQLLDPLIGLLLGTMKLAGFTSLGS</sequence>
<comment type="caution">
    <text evidence="1">The sequence shown here is derived from an EMBL/GenBank/DDBJ whole genome shotgun (WGS) entry which is preliminary data.</text>
</comment>
<evidence type="ECO:0000313" key="1">
    <source>
        <dbReference type="EMBL" id="MCI78812.1"/>
    </source>
</evidence>
<reference evidence="1 2" key="1">
    <citation type="journal article" date="2018" name="Front. Plant Sci.">
        <title>Red Clover (Trifolium pratense) and Zigzag Clover (T. medium) - A Picture of Genomic Similarities and Differences.</title>
        <authorList>
            <person name="Dluhosova J."/>
            <person name="Istvanek J."/>
            <person name="Nedelnik J."/>
            <person name="Repkova J."/>
        </authorList>
    </citation>
    <scope>NUCLEOTIDE SEQUENCE [LARGE SCALE GENOMIC DNA]</scope>
    <source>
        <strain evidence="2">cv. 10/8</strain>
        <tissue evidence="1">Leaf</tissue>
    </source>
</reference>
<name>A0A392UUL6_9FABA</name>
<dbReference type="AlphaFoldDB" id="A0A392UUL6"/>
<keyword evidence="2" id="KW-1185">Reference proteome</keyword>
<organism evidence="1 2">
    <name type="scientific">Trifolium medium</name>
    <dbReference type="NCBI Taxonomy" id="97028"/>
    <lineage>
        <taxon>Eukaryota</taxon>
        <taxon>Viridiplantae</taxon>
        <taxon>Streptophyta</taxon>
        <taxon>Embryophyta</taxon>
        <taxon>Tracheophyta</taxon>
        <taxon>Spermatophyta</taxon>
        <taxon>Magnoliopsida</taxon>
        <taxon>eudicotyledons</taxon>
        <taxon>Gunneridae</taxon>
        <taxon>Pentapetalae</taxon>
        <taxon>rosids</taxon>
        <taxon>fabids</taxon>
        <taxon>Fabales</taxon>
        <taxon>Fabaceae</taxon>
        <taxon>Papilionoideae</taxon>
        <taxon>50 kb inversion clade</taxon>
        <taxon>NPAAA clade</taxon>
        <taxon>Hologalegina</taxon>
        <taxon>IRL clade</taxon>
        <taxon>Trifolieae</taxon>
        <taxon>Trifolium</taxon>
    </lineage>
</organism>
<dbReference type="EMBL" id="LXQA010959606">
    <property type="protein sequence ID" value="MCI78812.1"/>
    <property type="molecule type" value="Genomic_DNA"/>
</dbReference>
<proteinExistence type="predicted"/>
<protein>
    <submittedName>
        <fullName evidence="1">Uncharacterized protein</fullName>
    </submittedName>
</protein>
<feature type="non-terminal residue" evidence="1">
    <location>
        <position position="1"/>
    </location>
</feature>